<dbReference type="Gene3D" id="1.20.140.10">
    <property type="entry name" value="Butyryl-CoA Dehydrogenase, subunit A, domain 3"/>
    <property type="match status" value="1"/>
</dbReference>
<dbReference type="Pfam" id="PF01756">
    <property type="entry name" value="ACOX"/>
    <property type="match status" value="1"/>
</dbReference>
<dbReference type="InterPro" id="IPR036250">
    <property type="entry name" value="AcylCo_DH-like_C"/>
</dbReference>
<evidence type="ECO:0000259" key="4">
    <source>
        <dbReference type="Pfam" id="PF01756"/>
    </source>
</evidence>
<organism evidence="5 6">
    <name type="scientific">Chara braunii</name>
    <name type="common">Braun's stonewort</name>
    <dbReference type="NCBI Taxonomy" id="69332"/>
    <lineage>
        <taxon>Eukaryota</taxon>
        <taxon>Viridiplantae</taxon>
        <taxon>Streptophyta</taxon>
        <taxon>Charophyceae</taxon>
        <taxon>Charales</taxon>
        <taxon>Characeae</taxon>
        <taxon>Chara</taxon>
    </lineage>
</organism>
<keyword evidence="3" id="KW-0560">Oxidoreductase</keyword>
<dbReference type="Proteomes" id="UP000265515">
    <property type="component" value="Unassembled WGS sequence"/>
</dbReference>
<reference evidence="5 6" key="1">
    <citation type="journal article" date="2018" name="Cell">
        <title>The Chara Genome: Secondary Complexity and Implications for Plant Terrestrialization.</title>
        <authorList>
            <person name="Nishiyama T."/>
            <person name="Sakayama H."/>
            <person name="Vries J.D."/>
            <person name="Buschmann H."/>
            <person name="Saint-Marcoux D."/>
            <person name="Ullrich K.K."/>
            <person name="Haas F.B."/>
            <person name="Vanderstraeten L."/>
            <person name="Becker D."/>
            <person name="Lang D."/>
            <person name="Vosolsobe S."/>
            <person name="Rombauts S."/>
            <person name="Wilhelmsson P.K.I."/>
            <person name="Janitza P."/>
            <person name="Kern R."/>
            <person name="Heyl A."/>
            <person name="Rumpler F."/>
            <person name="Villalobos L.I.A.C."/>
            <person name="Clay J.M."/>
            <person name="Skokan R."/>
            <person name="Toyoda A."/>
            <person name="Suzuki Y."/>
            <person name="Kagoshima H."/>
            <person name="Schijlen E."/>
            <person name="Tajeshwar N."/>
            <person name="Catarino B."/>
            <person name="Hetherington A.J."/>
            <person name="Saltykova A."/>
            <person name="Bonnot C."/>
            <person name="Breuninger H."/>
            <person name="Symeonidi A."/>
            <person name="Radhakrishnan G.V."/>
            <person name="Van Nieuwerburgh F."/>
            <person name="Deforce D."/>
            <person name="Chang C."/>
            <person name="Karol K.G."/>
            <person name="Hedrich R."/>
            <person name="Ulvskov P."/>
            <person name="Glockner G."/>
            <person name="Delwiche C.F."/>
            <person name="Petrasek J."/>
            <person name="Van de Peer Y."/>
            <person name="Friml J."/>
            <person name="Beilby M."/>
            <person name="Dolan L."/>
            <person name="Kohara Y."/>
            <person name="Sugano S."/>
            <person name="Fujiyama A."/>
            <person name="Delaux P.-M."/>
            <person name="Quint M."/>
            <person name="TheiBen G."/>
            <person name="Hagemann M."/>
            <person name="Harholt J."/>
            <person name="Dunand C."/>
            <person name="Zachgo S."/>
            <person name="Langdale J."/>
            <person name="Maumus F."/>
            <person name="Straeten D.V.D."/>
            <person name="Gould S.B."/>
            <person name="Rensing S.A."/>
        </authorList>
    </citation>
    <scope>NUCLEOTIDE SEQUENCE [LARGE SCALE GENOMIC DNA]</scope>
    <source>
        <strain evidence="5 6">S276</strain>
    </source>
</reference>
<sequence length="169" mass="19346">MTHREGTDHLRDPQFQLSAFRHRTAKLLHTAALRLRKHTKRLGSFGAWNRCLNHLLALAESHIESVILAKFIEGVQRCEDKEARQSLKLLCDLYALERIWEDIGAFRNEEYLAPNKAKAIHRLVEYLCFEARGAAKELVDAFAIPDAMLRAPIGLNADQYAEYTQTVGF</sequence>
<evidence type="ECO:0000313" key="6">
    <source>
        <dbReference type="Proteomes" id="UP000265515"/>
    </source>
</evidence>
<proteinExistence type="inferred from homology"/>
<dbReference type="PANTHER" id="PTHR10909">
    <property type="entry name" value="ELECTRON TRANSPORT OXIDOREDUCTASE"/>
    <property type="match status" value="1"/>
</dbReference>
<dbReference type="GO" id="GO:0005504">
    <property type="term" value="F:fatty acid binding"/>
    <property type="evidence" value="ECO:0007669"/>
    <property type="project" value="TreeGrafter"/>
</dbReference>
<dbReference type="EC" id="1.3.3.6" evidence="2"/>
<dbReference type="GO" id="GO:0071949">
    <property type="term" value="F:FAD binding"/>
    <property type="evidence" value="ECO:0007669"/>
    <property type="project" value="InterPro"/>
</dbReference>
<dbReference type="GO" id="GO:0003997">
    <property type="term" value="F:acyl-CoA oxidase activity"/>
    <property type="evidence" value="ECO:0007669"/>
    <property type="project" value="UniProtKB-EC"/>
</dbReference>
<dbReference type="STRING" id="69332.A0A388KRV8"/>
<dbReference type="InterPro" id="IPR012258">
    <property type="entry name" value="Acyl-CoA_oxidase"/>
</dbReference>
<evidence type="ECO:0000256" key="3">
    <source>
        <dbReference type="ARBA" id="ARBA00023002"/>
    </source>
</evidence>
<evidence type="ECO:0000256" key="1">
    <source>
        <dbReference type="ARBA" id="ARBA00006288"/>
    </source>
</evidence>
<comment type="caution">
    <text evidence="5">The sequence shown here is derived from an EMBL/GenBank/DDBJ whole genome shotgun (WGS) entry which is preliminary data.</text>
</comment>
<keyword evidence="6" id="KW-1185">Reference proteome</keyword>
<evidence type="ECO:0000256" key="2">
    <source>
        <dbReference type="ARBA" id="ARBA00012870"/>
    </source>
</evidence>
<dbReference type="AlphaFoldDB" id="A0A388KRV8"/>
<dbReference type="GO" id="GO:0005777">
    <property type="term" value="C:peroxisome"/>
    <property type="evidence" value="ECO:0007669"/>
    <property type="project" value="InterPro"/>
</dbReference>
<dbReference type="Gramene" id="GBG72769">
    <property type="protein sequence ID" value="GBG72769"/>
    <property type="gene ID" value="CBR_g12337"/>
</dbReference>
<dbReference type="EMBL" id="BFEA01000171">
    <property type="protein sequence ID" value="GBG72769.1"/>
    <property type="molecule type" value="Genomic_DNA"/>
</dbReference>
<dbReference type="InterPro" id="IPR002655">
    <property type="entry name" value="Acyl-CoA_oxidase_C"/>
</dbReference>
<dbReference type="GO" id="GO:0055088">
    <property type="term" value="P:lipid homeostasis"/>
    <property type="evidence" value="ECO:0007669"/>
    <property type="project" value="TreeGrafter"/>
</dbReference>
<dbReference type="OMA" id="WEDIGAF"/>
<evidence type="ECO:0000313" key="5">
    <source>
        <dbReference type="EMBL" id="GBG72769.1"/>
    </source>
</evidence>
<name>A0A388KRV8_CHABU</name>
<comment type="similarity">
    <text evidence="1">Belongs to the acyl-CoA oxidase family.</text>
</comment>
<dbReference type="FunFam" id="1.20.140.10:FF:000025">
    <property type="entry name" value="Acyl-coenzyme A oxidase"/>
    <property type="match status" value="1"/>
</dbReference>
<gene>
    <name evidence="5" type="ORF">CBR_g12337</name>
</gene>
<dbReference type="PANTHER" id="PTHR10909:SF378">
    <property type="entry name" value="ACYL-COENZYME A OXIDASE"/>
    <property type="match status" value="1"/>
</dbReference>
<dbReference type="SUPFAM" id="SSF47203">
    <property type="entry name" value="Acyl-CoA dehydrogenase C-terminal domain-like"/>
    <property type="match status" value="1"/>
</dbReference>
<protein>
    <recommendedName>
        <fullName evidence="2">acyl-CoA oxidase</fullName>
        <ecNumber evidence="2">1.3.3.6</ecNumber>
    </recommendedName>
</protein>
<feature type="domain" description="Acyl-CoA oxidase C-terminal" evidence="4">
    <location>
        <begin position="12"/>
        <end position="155"/>
    </location>
</feature>
<accession>A0A388KRV8</accession>
<dbReference type="GO" id="GO:0033540">
    <property type="term" value="P:fatty acid beta-oxidation using acyl-CoA oxidase"/>
    <property type="evidence" value="ECO:0007669"/>
    <property type="project" value="TreeGrafter"/>
</dbReference>
<dbReference type="OrthoDB" id="538336at2759"/>